<protein>
    <submittedName>
        <fullName evidence="1">Uncharacterized protein</fullName>
    </submittedName>
</protein>
<keyword evidence="2" id="KW-1185">Reference proteome</keyword>
<dbReference type="AlphaFoldDB" id="A0A8J3J744"/>
<reference evidence="1" key="1">
    <citation type="submission" date="2021-01" db="EMBL/GenBank/DDBJ databases">
        <title>Whole genome shotgun sequence of Actinocatenispora rupis NBRC 107355.</title>
        <authorList>
            <person name="Komaki H."/>
            <person name="Tamura T."/>
        </authorList>
    </citation>
    <scope>NUCLEOTIDE SEQUENCE</scope>
    <source>
        <strain evidence="1">NBRC 107355</strain>
    </source>
</reference>
<dbReference type="EMBL" id="BOMB01000041">
    <property type="protein sequence ID" value="GID15338.1"/>
    <property type="molecule type" value="Genomic_DNA"/>
</dbReference>
<evidence type="ECO:0000313" key="1">
    <source>
        <dbReference type="EMBL" id="GID15338.1"/>
    </source>
</evidence>
<comment type="caution">
    <text evidence="1">The sequence shown here is derived from an EMBL/GenBank/DDBJ whole genome shotgun (WGS) entry which is preliminary data.</text>
</comment>
<sequence length="47" mass="4765">MPESLPHTATRAAVVHGGANPGNLLAVTRQPWLPIDAKPVLGADPAG</sequence>
<dbReference type="Proteomes" id="UP000612808">
    <property type="component" value="Unassembled WGS sequence"/>
</dbReference>
<name>A0A8J3J744_9ACTN</name>
<organism evidence="1 2">
    <name type="scientific">Actinocatenispora rupis</name>
    <dbReference type="NCBI Taxonomy" id="519421"/>
    <lineage>
        <taxon>Bacteria</taxon>
        <taxon>Bacillati</taxon>
        <taxon>Actinomycetota</taxon>
        <taxon>Actinomycetes</taxon>
        <taxon>Micromonosporales</taxon>
        <taxon>Micromonosporaceae</taxon>
        <taxon>Actinocatenispora</taxon>
    </lineage>
</organism>
<gene>
    <name evidence="1" type="ORF">Aru02nite_62270</name>
</gene>
<proteinExistence type="predicted"/>
<accession>A0A8J3J744</accession>
<evidence type="ECO:0000313" key="2">
    <source>
        <dbReference type="Proteomes" id="UP000612808"/>
    </source>
</evidence>